<evidence type="ECO:0000313" key="5">
    <source>
        <dbReference type="EMBL" id="CAH9101080.1"/>
    </source>
</evidence>
<dbReference type="GO" id="GO:0043022">
    <property type="term" value="F:ribosome binding"/>
    <property type="evidence" value="ECO:0007669"/>
    <property type="project" value="InterPro"/>
</dbReference>
<keyword evidence="6" id="KW-1185">Reference proteome</keyword>
<organism evidence="5 6">
    <name type="scientific">Cuscuta europaea</name>
    <name type="common">European dodder</name>
    <dbReference type="NCBI Taxonomy" id="41803"/>
    <lineage>
        <taxon>Eukaryota</taxon>
        <taxon>Viridiplantae</taxon>
        <taxon>Streptophyta</taxon>
        <taxon>Embryophyta</taxon>
        <taxon>Tracheophyta</taxon>
        <taxon>Spermatophyta</taxon>
        <taxon>Magnoliopsida</taxon>
        <taxon>eudicotyledons</taxon>
        <taxon>Gunneridae</taxon>
        <taxon>Pentapetalae</taxon>
        <taxon>asterids</taxon>
        <taxon>lamiids</taxon>
        <taxon>Solanales</taxon>
        <taxon>Convolvulaceae</taxon>
        <taxon>Cuscuteae</taxon>
        <taxon>Cuscuta</taxon>
        <taxon>Cuscuta subgen. Cuscuta</taxon>
    </lineage>
</organism>
<evidence type="ECO:0000259" key="4">
    <source>
        <dbReference type="SMART" id="SM01376"/>
    </source>
</evidence>
<protein>
    <recommendedName>
        <fullName evidence="4">Translation initiation factor 5A C-terminal domain-containing protein</fullName>
    </recommendedName>
</protein>
<dbReference type="EMBL" id="CAMAPE010000038">
    <property type="protein sequence ID" value="CAH9101080.1"/>
    <property type="molecule type" value="Genomic_DNA"/>
</dbReference>
<dbReference type="GO" id="GO:0045901">
    <property type="term" value="P:positive regulation of translational elongation"/>
    <property type="evidence" value="ECO:0007669"/>
    <property type="project" value="InterPro"/>
</dbReference>
<sequence>MAQNMRAHKDPGFSSYLMKIGNATQVKVYKNKVSLLDGKGNTKDDLRLPTNETLCGQIKSAFEDGKDNIVSVMSAMGEEQICGLKDLNK</sequence>
<dbReference type="Gene3D" id="2.40.50.140">
    <property type="entry name" value="Nucleic acid-binding proteins"/>
    <property type="match status" value="1"/>
</dbReference>
<dbReference type="GO" id="GO:0003746">
    <property type="term" value="F:translation elongation factor activity"/>
    <property type="evidence" value="ECO:0007669"/>
    <property type="project" value="InterPro"/>
</dbReference>
<name>A0A9P1EEQ8_CUSEU</name>
<comment type="similarity">
    <text evidence="1">Belongs to the eIF-5A family.</text>
</comment>
<dbReference type="InterPro" id="IPR001884">
    <property type="entry name" value="IF5A-like"/>
</dbReference>
<proteinExistence type="inferred from homology"/>
<gene>
    <name evidence="5" type="ORF">CEURO_LOCUS15225</name>
</gene>
<evidence type="ECO:0000256" key="2">
    <source>
        <dbReference type="ARBA" id="ARBA00022917"/>
    </source>
</evidence>
<reference evidence="5" key="1">
    <citation type="submission" date="2022-07" db="EMBL/GenBank/DDBJ databases">
        <authorList>
            <person name="Macas J."/>
            <person name="Novak P."/>
            <person name="Neumann P."/>
        </authorList>
    </citation>
    <scope>NUCLEOTIDE SEQUENCE</scope>
</reference>
<keyword evidence="2" id="KW-0648">Protein biosynthesis</keyword>
<dbReference type="Proteomes" id="UP001152484">
    <property type="component" value="Unassembled WGS sequence"/>
</dbReference>
<dbReference type="GO" id="GO:0003723">
    <property type="term" value="F:RNA binding"/>
    <property type="evidence" value="ECO:0007669"/>
    <property type="project" value="InterPro"/>
</dbReference>
<dbReference type="AlphaFoldDB" id="A0A9P1EEQ8"/>
<feature type="domain" description="Translation initiation factor 5A C-terminal" evidence="4">
    <location>
        <begin position="31"/>
        <end position="85"/>
    </location>
</feature>
<accession>A0A9P1EEQ8</accession>
<dbReference type="SMART" id="SM01376">
    <property type="entry name" value="eIF-5a"/>
    <property type="match status" value="1"/>
</dbReference>
<evidence type="ECO:0000256" key="3">
    <source>
        <dbReference type="ARBA" id="ARBA00023071"/>
    </source>
</evidence>
<dbReference type="InterPro" id="IPR020189">
    <property type="entry name" value="IF5A_C"/>
</dbReference>
<dbReference type="PANTHER" id="PTHR11673">
    <property type="entry name" value="TRANSLATION INITIATION FACTOR 5A FAMILY MEMBER"/>
    <property type="match status" value="1"/>
</dbReference>
<keyword evidence="3" id="KW-0385">Hypusine</keyword>
<evidence type="ECO:0000256" key="1">
    <source>
        <dbReference type="ARBA" id="ARBA00006016"/>
    </source>
</evidence>
<evidence type="ECO:0000313" key="6">
    <source>
        <dbReference type="Proteomes" id="UP001152484"/>
    </source>
</evidence>
<dbReference type="Pfam" id="PF01287">
    <property type="entry name" value="eIF-5a"/>
    <property type="match status" value="1"/>
</dbReference>
<dbReference type="SUPFAM" id="SSF50249">
    <property type="entry name" value="Nucleic acid-binding proteins"/>
    <property type="match status" value="1"/>
</dbReference>
<dbReference type="OrthoDB" id="9975114at2759"/>
<dbReference type="GO" id="GO:0045905">
    <property type="term" value="P:positive regulation of translational termination"/>
    <property type="evidence" value="ECO:0007669"/>
    <property type="project" value="InterPro"/>
</dbReference>
<comment type="caution">
    <text evidence="5">The sequence shown here is derived from an EMBL/GenBank/DDBJ whole genome shotgun (WGS) entry which is preliminary data.</text>
</comment>
<dbReference type="InterPro" id="IPR012340">
    <property type="entry name" value="NA-bd_OB-fold"/>
</dbReference>
<dbReference type="FunFam" id="2.40.50.140:FF:000034">
    <property type="entry name" value="Eukaryotic translation initiation factor 5A"/>
    <property type="match status" value="1"/>
</dbReference>